<reference evidence="2" key="1">
    <citation type="submission" date="2021-02" db="EMBL/GenBank/DDBJ databases">
        <authorList>
            <person name="Dougan E. K."/>
            <person name="Rhodes N."/>
            <person name="Thang M."/>
            <person name="Chan C."/>
        </authorList>
    </citation>
    <scope>NUCLEOTIDE SEQUENCE</scope>
</reference>
<evidence type="ECO:0000313" key="2">
    <source>
        <dbReference type="EMBL" id="CAE8690738.1"/>
    </source>
</evidence>
<keyword evidence="1" id="KW-0175">Coiled coil</keyword>
<name>A0A813K0R1_POLGL</name>
<sequence>EAAQKAQAEAMRDLQAAEFIAGLDAQHYGEERANTEMKAEVQDGSCRANPAASLQEHLLNHERQSKLEMLRRHLQEQDLANENQERANTEMKAEVQAFHHKLEQDTSFLMAPLAPVASRAGA</sequence>
<dbReference type="AlphaFoldDB" id="A0A813K0R1"/>
<protein>
    <submittedName>
        <fullName evidence="2">Uncharacterized protein</fullName>
    </submittedName>
</protein>
<feature type="non-terminal residue" evidence="2">
    <location>
        <position position="1"/>
    </location>
</feature>
<comment type="caution">
    <text evidence="2">The sequence shown here is derived from an EMBL/GenBank/DDBJ whole genome shotgun (WGS) entry which is preliminary data.</text>
</comment>
<feature type="coiled-coil region" evidence="1">
    <location>
        <begin position="67"/>
        <end position="94"/>
    </location>
</feature>
<proteinExistence type="predicted"/>
<dbReference type="EMBL" id="CAJNNW010027315">
    <property type="protein sequence ID" value="CAE8690738.1"/>
    <property type="molecule type" value="Genomic_DNA"/>
</dbReference>
<dbReference type="Proteomes" id="UP000626109">
    <property type="component" value="Unassembled WGS sequence"/>
</dbReference>
<evidence type="ECO:0000256" key="1">
    <source>
        <dbReference type="SAM" id="Coils"/>
    </source>
</evidence>
<gene>
    <name evidence="2" type="ORF">PGLA2088_LOCUS27087</name>
</gene>
<accession>A0A813K0R1</accession>
<evidence type="ECO:0000313" key="3">
    <source>
        <dbReference type="Proteomes" id="UP000626109"/>
    </source>
</evidence>
<organism evidence="2 3">
    <name type="scientific">Polarella glacialis</name>
    <name type="common">Dinoflagellate</name>
    <dbReference type="NCBI Taxonomy" id="89957"/>
    <lineage>
        <taxon>Eukaryota</taxon>
        <taxon>Sar</taxon>
        <taxon>Alveolata</taxon>
        <taxon>Dinophyceae</taxon>
        <taxon>Suessiales</taxon>
        <taxon>Suessiaceae</taxon>
        <taxon>Polarella</taxon>
    </lineage>
</organism>